<reference evidence="4" key="1">
    <citation type="journal article" date="2019" name="Int. J. Syst. Evol. Microbiol.">
        <title>The Global Catalogue of Microorganisms (GCM) 10K type strain sequencing project: providing services to taxonomists for standard genome sequencing and annotation.</title>
        <authorList>
            <consortium name="The Broad Institute Genomics Platform"/>
            <consortium name="The Broad Institute Genome Sequencing Center for Infectious Disease"/>
            <person name="Wu L."/>
            <person name="Ma J."/>
        </authorList>
    </citation>
    <scope>NUCLEOTIDE SEQUENCE [LARGE SCALE GENOMIC DNA]</scope>
    <source>
        <strain evidence="4">CGMCC 4.1641</strain>
    </source>
</reference>
<evidence type="ECO:0000313" key="3">
    <source>
        <dbReference type="EMBL" id="MFC4302468.1"/>
    </source>
</evidence>
<feature type="compositionally biased region" description="Low complexity" evidence="2">
    <location>
        <begin position="37"/>
        <end position="50"/>
    </location>
</feature>
<name>A0ABV8S6B5_9BACL</name>
<sequence>MGLIELKLIRTMLILTLLAVFTLLAACGSSDDPKETSSASPSAQASPSAAENGGRATITKEQYDKIKNGMTYKEIIEIVGGEGELVSESGKEGDDLYATAVMYQGKTGTASFVFLKDELQTKSQFGLE</sequence>
<keyword evidence="1" id="KW-0732">Signal</keyword>
<dbReference type="Pfam" id="PF12978">
    <property type="entry name" value="DUF3862"/>
    <property type="match status" value="1"/>
</dbReference>
<keyword evidence="4" id="KW-1185">Reference proteome</keyword>
<feature type="region of interest" description="Disordered" evidence="2">
    <location>
        <begin position="29"/>
        <end position="57"/>
    </location>
</feature>
<evidence type="ECO:0000256" key="1">
    <source>
        <dbReference type="ARBA" id="ARBA00022729"/>
    </source>
</evidence>
<dbReference type="Gene3D" id="3.30.1450.10">
    <property type="match status" value="1"/>
</dbReference>
<gene>
    <name evidence="3" type="ORF">ACFO1S_03295</name>
</gene>
<proteinExistence type="predicted"/>
<dbReference type="InterPro" id="IPR024221">
    <property type="entry name" value="BLIP_dom_sf"/>
</dbReference>
<evidence type="ECO:0000256" key="2">
    <source>
        <dbReference type="SAM" id="MobiDB-lite"/>
    </source>
</evidence>
<accession>A0ABV8S6B5</accession>
<dbReference type="EMBL" id="JBHSED010000003">
    <property type="protein sequence ID" value="MFC4302468.1"/>
    <property type="molecule type" value="Genomic_DNA"/>
</dbReference>
<evidence type="ECO:0000313" key="4">
    <source>
        <dbReference type="Proteomes" id="UP001595755"/>
    </source>
</evidence>
<comment type="caution">
    <text evidence="3">The sequence shown here is derived from an EMBL/GenBank/DDBJ whole genome shotgun (WGS) entry which is preliminary data.</text>
</comment>
<dbReference type="InterPro" id="IPR037873">
    <property type="entry name" value="BamE-like"/>
</dbReference>
<organism evidence="3 4">
    <name type="scientific">Cohnella boryungensis</name>
    <dbReference type="NCBI Taxonomy" id="768479"/>
    <lineage>
        <taxon>Bacteria</taxon>
        <taxon>Bacillati</taxon>
        <taxon>Bacillota</taxon>
        <taxon>Bacilli</taxon>
        <taxon>Bacillales</taxon>
        <taxon>Paenibacillaceae</taxon>
        <taxon>Cohnella</taxon>
    </lineage>
</organism>
<protein>
    <submittedName>
        <fullName evidence="3">DUF3862 domain-containing protein</fullName>
    </submittedName>
</protein>
<dbReference type="Proteomes" id="UP001595755">
    <property type="component" value="Unassembled WGS sequence"/>
</dbReference>
<dbReference type="SUPFAM" id="SSF55648">
    <property type="entry name" value="beta-lactamase-inhibitor protein, BLIP"/>
    <property type="match status" value="1"/>
</dbReference>
<dbReference type="PROSITE" id="PS51257">
    <property type="entry name" value="PROKAR_LIPOPROTEIN"/>
    <property type="match status" value="1"/>
</dbReference>
<dbReference type="InterPro" id="IPR024418">
    <property type="entry name" value="DUF3862"/>
</dbReference>